<protein>
    <submittedName>
        <fullName evidence="3">Rab GTPase-activating protein 1-like</fullName>
    </submittedName>
</protein>
<accession>A0ABQ7I1I0</accession>
<dbReference type="PROSITE" id="PS50086">
    <property type="entry name" value="TBC_RABGAP"/>
    <property type="match status" value="1"/>
</dbReference>
<feature type="signal peptide" evidence="1">
    <location>
        <begin position="1"/>
        <end position="20"/>
    </location>
</feature>
<dbReference type="InterPro" id="IPR035969">
    <property type="entry name" value="Rab-GAP_TBC_sf"/>
</dbReference>
<sequence>MLVLRYILLILNLIVEWYYSKKIYIDVKEFGCCEFNYIDKLIQKYDNIIKANDFIDYKNSIISNFATEMNIYLKTIKNDILLYNSNGIFFILYLNIESLSFQKDIKIFIKEQLGGKISLLTDPIILNTKCQIGPFYQGDTGIFTYILLDPIIKKKMIDNIHPYKKYYLAISCTYKNDIYKEIQTILLSNTLDYNMISISIPMEYDEITEESFDMIDISRDAKTSISNETDQDNYVFVDETTLEENKFILNKIDEIKKMYSVEPRFIKYKSTGQYGFITISDVVSSIDMREIIKKDKNYKQLLSIIQSGGYWESIIKITIPNYDRYRLWKIFIYRNVDVNYEYLLTKECGYEVQIYNDVKRTFRNHILFDDIYGIGACRLFKVMVAYANYNPKIGYCQGMTDIVALLLMYFPEKEAFQVLINIIEKNKLNNLYNIDLDEIYHIMALQEDICLKTIPNIYNHLRNFVDKILYMPDWYITLFTRFVFELTLRIWDHFLFYGFDILPFFGAAILKDVEKEILDCNDSETLLLFIKTLNTRSFNIDYIVKWVNEHYKDV</sequence>
<organism evidence="3 4">
    <name type="scientific">Astathelohania contejeani</name>
    <dbReference type="NCBI Taxonomy" id="164912"/>
    <lineage>
        <taxon>Eukaryota</taxon>
        <taxon>Fungi</taxon>
        <taxon>Fungi incertae sedis</taxon>
        <taxon>Microsporidia</taxon>
        <taxon>Astathelohaniidae</taxon>
        <taxon>Astathelohania</taxon>
    </lineage>
</organism>
<dbReference type="Gene3D" id="1.10.472.80">
    <property type="entry name" value="Ypt/Rab-GAP domain of gyp1p, domain 3"/>
    <property type="match status" value="1"/>
</dbReference>
<dbReference type="Pfam" id="PF00566">
    <property type="entry name" value="RabGAP-TBC"/>
    <property type="match status" value="1"/>
</dbReference>
<evidence type="ECO:0000313" key="4">
    <source>
        <dbReference type="Proteomes" id="UP001516464"/>
    </source>
</evidence>
<evidence type="ECO:0000259" key="2">
    <source>
        <dbReference type="PROSITE" id="PS50086"/>
    </source>
</evidence>
<dbReference type="InterPro" id="IPR050302">
    <property type="entry name" value="Rab_GAP_TBC_domain"/>
</dbReference>
<feature type="chain" id="PRO_5046418101" evidence="1">
    <location>
        <begin position="21"/>
        <end position="554"/>
    </location>
</feature>
<name>A0ABQ7I1I0_9MICR</name>
<dbReference type="SMART" id="SM00164">
    <property type="entry name" value="TBC"/>
    <property type="match status" value="1"/>
</dbReference>
<dbReference type="EMBL" id="SBIQ01000018">
    <property type="protein sequence ID" value="KAF7684327.1"/>
    <property type="molecule type" value="Genomic_DNA"/>
</dbReference>
<dbReference type="PANTHER" id="PTHR47219">
    <property type="entry name" value="RAB GTPASE-ACTIVATING PROTEIN 1-LIKE"/>
    <property type="match status" value="1"/>
</dbReference>
<evidence type="ECO:0000313" key="3">
    <source>
        <dbReference type="EMBL" id="KAF7684327.1"/>
    </source>
</evidence>
<dbReference type="Proteomes" id="UP001516464">
    <property type="component" value="Unassembled WGS sequence"/>
</dbReference>
<keyword evidence="4" id="KW-1185">Reference proteome</keyword>
<keyword evidence="1" id="KW-0732">Signal</keyword>
<gene>
    <name evidence="3" type="primary">Rabgap1l</name>
    <name evidence="3" type="ORF">TCON_0491</name>
</gene>
<reference evidence="3 4" key="1">
    <citation type="submission" date="2019-01" db="EMBL/GenBank/DDBJ databases">
        <title>Genomes sequencing and comparative genomics of infectious freshwater microsporidia, Cucumispora dikerogammari and Thelohania contejeani.</title>
        <authorList>
            <person name="Cormier A."/>
            <person name="Giraud I."/>
            <person name="Wattier R."/>
            <person name="Teixeira M."/>
            <person name="Grandjean F."/>
            <person name="Rigaud T."/>
            <person name="Cordaux R."/>
        </authorList>
    </citation>
    <scope>NUCLEOTIDE SEQUENCE [LARGE SCALE GENOMIC DNA]</scope>
    <source>
        <strain evidence="3">T1</strain>
        <tissue evidence="3">Spores</tissue>
    </source>
</reference>
<feature type="domain" description="Rab-GAP TBC" evidence="2">
    <location>
        <begin position="318"/>
        <end position="498"/>
    </location>
</feature>
<evidence type="ECO:0000256" key="1">
    <source>
        <dbReference type="SAM" id="SignalP"/>
    </source>
</evidence>
<proteinExistence type="predicted"/>
<dbReference type="PANTHER" id="PTHR47219:SF9">
    <property type="entry name" value="GTPASE ACTIVATING PROTEIN AND CENTROSOME-ASSOCIATED, ISOFORM B"/>
    <property type="match status" value="1"/>
</dbReference>
<dbReference type="Gene3D" id="1.10.8.270">
    <property type="entry name" value="putative rabgap domain of human tbc1 domain family member 14 like domains"/>
    <property type="match status" value="1"/>
</dbReference>
<dbReference type="SUPFAM" id="SSF47923">
    <property type="entry name" value="Ypt/Rab-GAP domain of gyp1p"/>
    <property type="match status" value="2"/>
</dbReference>
<dbReference type="InterPro" id="IPR000195">
    <property type="entry name" value="Rab-GAP-TBC_dom"/>
</dbReference>
<comment type="caution">
    <text evidence="3">The sequence shown here is derived from an EMBL/GenBank/DDBJ whole genome shotgun (WGS) entry which is preliminary data.</text>
</comment>